<dbReference type="SUPFAM" id="SSF81660">
    <property type="entry name" value="Metal cation-transporting ATPase, ATP-binding domain N"/>
    <property type="match status" value="1"/>
</dbReference>
<dbReference type="GO" id="GO:0036376">
    <property type="term" value="P:sodium ion export across plasma membrane"/>
    <property type="evidence" value="ECO:0007669"/>
    <property type="project" value="TreeGrafter"/>
</dbReference>
<dbReference type="InterPro" id="IPR004014">
    <property type="entry name" value="ATPase_P-typ_cation-transptr_N"/>
</dbReference>
<dbReference type="EMBL" id="CP037423">
    <property type="protein sequence ID" value="QDV40987.1"/>
    <property type="molecule type" value="Genomic_DNA"/>
</dbReference>
<feature type="transmembrane region" description="Helical" evidence="11">
    <location>
        <begin position="693"/>
        <end position="713"/>
    </location>
</feature>
<dbReference type="RefSeq" id="WP_145384779.1">
    <property type="nucleotide sequence ID" value="NZ_CP037423.1"/>
</dbReference>
<dbReference type="Pfam" id="PF13246">
    <property type="entry name" value="Cation_ATPase"/>
    <property type="match status" value="1"/>
</dbReference>
<keyword evidence="3" id="KW-0597">Phosphoprotein</keyword>
<feature type="transmembrane region" description="Helical" evidence="11">
    <location>
        <begin position="771"/>
        <end position="790"/>
    </location>
</feature>
<dbReference type="SUPFAM" id="SSF81653">
    <property type="entry name" value="Calcium ATPase, transduction domain A"/>
    <property type="match status" value="1"/>
</dbReference>
<dbReference type="PANTHER" id="PTHR43294">
    <property type="entry name" value="SODIUM/POTASSIUM-TRANSPORTING ATPASE SUBUNIT ALPHA"/>
    <property type="match status" value="1"/>
</dbReference>
<dbReference type="InterPro" id="IPR008250">
    <property type="entry name" value="ATPase_P-typ_transduc_dom_A_sf"/>
</dbReference>
<evidence type="ECO:0000259" key="12">
    <source>
        <dbReference type="SMART" id="SM00831"/>
    </source>
</evidence>
<dbReference type="InterPro" id="IPR001757">
    <property type="entry name" value="P_typ_ATPase"/>
</dbReference>
<feature type="domain" description="Cation-transporting P-type ATPase N-terminal" evidence="12">
    <location>
        <begin position="10"/>
        <end position="83"/>
    </location>
</feature>
<evidence type="ECO:0000256" key="5">
    <source>
        <dbReference type="ARBA" id="ARBA00022741"/>
    </source>
</evidence>
<dbReference type="PRINTS" id="PR00119">
    <property type="entry name" value="CATATPASE"/>
</dbReference>
<feature type="transmembrane region" description="Helical" evidence="11">
    <location>
        <begin position="838"/>
        <end position="858"/>
    </location>
</feature>
<dbReference type="GO" id="GO:0005886">
    <property type="term" value="C:plasma membrane"/>
    <property type="evidence" value="ECO:0007669"/>
    <property type="project" value="TreeGrafter"/>
</dbReference>
<protein>
    <submittedName>
        <fullName evidence="13">Putative cation-transporting ATPase F</fullName>
        <ecNumber evidence="13">3.6.3.-</ecNumber>
    </submittedName>
</protein>
<comment type="subcellular location">
    <subcellularLocation>
        <location evidence="1">Endomembrane system</location>
        <topology evidence="1">Multi-pass membrane protein</topology>
    </subcellularLocation>
</comment>
<dbReference type="SMART" id="SM00831">
    <property type="entry name" value="Cation_ATPase_N"/>
    <property type="match status" value="1"/>
</dbReference>
<keyword evidence="10 11" id="KW-0472">Membrane</keyword>
<dbReference type="FunFam" id="2.70.150.10:FF:000160">
    <property type="entry name" value="Sarcoplasmic/endoplasmic reticulum calcium ATPase 1"/>
    <property type="match status" value="1"/>
</dbReference>
<dbReference type="InterPro" id="IPR036412">
    <property type="entry name" value="HAD-like_sf"/>
</dbReference>
<keyword evidence="4 11" id="KW-0812">Transmembrane</keyword>
<dbReference type="GO" id="GO:0030007">
    <property type="term" value="P:intracellular potassium ion homeostasis"/>
    <property type="evidence" value="ECO:0007669"/>
    <property type="project" value="TreeGrafter"/>
</dbReference>
<dbReference type="Gene3D" id="3.40.50.1000">
    <property type="entry name" value="HAD superfamily/HAD-like"/>
    <property type="match status" value="1"/>
</dbReference>
<evidence type="ECO:0000256" key="6">
    <source>
        <dbReference type="ARBA" id="ARBA00022840"/>
    </source>
</evidence>
<dbReference type="SFLD" id="SFLDF00027">
    <property type="entry name" value="p-type_atpase"/>
    <property type="match status" value="1"/>
</dbReference>
<gene>
    <name evidence="13" type="primary">ctpF</name>
    <name evidence="13" type="ORF">Enr13x_08250</name>
</gene>
<evidence type="ECO:0000256" key="8">
    <source>
        <dbReference type="ARBA" id="ARBA00022967"/>
    </source>
</evidence>
<evidence type="ECO:0000256" key="3">
    <source>
        <dbReference type="ARBA" id="ARBA00022553"/>
    </source>
</evidence>
<proteinExistence type="inferred from homology"/>
<dbReference type="EC" id="3.6.3.-" evidence="13"/>
<dbReference type="InterPro" id="IPR023298">
    <property type="entry name" value="ATPase_P-typ_TM_dom_sf"/>
</dbReference>
<evidence type="ECO:0000256" key="10">
    <source>
        <dbReference type="ARBA" id="ARBA00023136"/>
    </source>
</evidence>
<dbReference type="InterPro" id="IPR006068">
    <property type="entry name" value="ATPase_P-typ_cation-transptr_C"/>
</dbReference>
<dbReference type="InterPro" id="IPR059000">
    <property type="entry name" value="ATPase_P-type_domA"/>
</dbReference>
<dbReference type="GO" id="GO:0005524">
    <property type="term" value="F:ATP binding"/>
    <property type="evidence" value="ECO:0007669"/>
    <property type="project" value="UniProtKB-KW"/>
</dbReference>
<evidence type="ECO:0000256" key="9">
    <source>
        <dbReference type="ARBA" id="ARBA00022989"/>
    </source>
</evidence>
<dbReference type="PROSITE" id="PS00154">
    <property type="entry name" value="ATPASE_E1_E2"/>
    <property type="match status" value="1"/>
</dbReference>
<keyword evidence="14" id="KW-1185">Reference proteome</keyword>
<evidence type="ECO:0000313" key="14">
    <source>
        <dbReference type="Proteomes" id="UP000319004"/>
    </source>
</evidence>
<dbReference type="Proteomes" id="UP000319004">
    <property type="component" value="Chromosome"/>
</dbReference>
<dbReference type="Pfam" id="PF00122">
    <property type="entry name" value="E1-E2_ATPase"/>
    <property type="match status" value="1"/>
</dbReference>
<dbReference type="NCBIfam" id="TIGR01494">
    <property type="entry name" value="ATPase_P-type"/>
    <property type="match status" value="2"/>
</dbReference>
<dbReference type="Pfam" id="PF00689">
    <property type="entry name" value="Cation_ATPase_C"/>
    <property type="match status" value="1"/>
</dbReference>
<dbReference type="Gene3D" id="1.20.1110.10">
    <property type="entry name" value="Calcium-transporting ATPase, transmembrane domain"/>
    <property type="match status" value="1"/>
</dbReference>
<dbReference type="Gene3D" id="3.40.1110.10">
    <property type="entry name" value="Calcium-transporting ATPase, cytoplasmic domain N"/>
    <property type="match status" value="1"/>
</dbReference>
<dbReference type="GO" id="GO:0005391">
    <property type="term" value="F:P-type sodium:potassium-exchanging transporter activity"/>
    <property type="evidence" value="ECO:0007669"/>
    <property type="project" value="TreeGrafter"/>
</dbReference>
<organism evidence="13 14">
    <name type="scientific">Stieleria neptunia</name>
    <dbReference type="NCBI Taxonomy" id="2527979"/>
    <lineage>
        <taxon>Bacteria</taxon>
        <taxon>Pseudomonadati</taxon>
        <taxon>Planctomycetota</taxon>
        <taxon>Planctomycetia</taxon>
        <taxon>Pirellulales</taxon>
        <taxon>Pirellulaceae</taxon>
        <taxon>Stieleria</taxon>
    </lineage>
</organism>
<accession>A0A518HJF7</accession>
<dbReference type="GO" id="GO:0012505">
    <property type="term" value="C:endomembrane system"/>
    <property type="evidence" value="ECO:0007669"/>
    <property type="project" value="UniProtKB-SubCell"/>
</dbReference>
<dbReference type="InterPro" id="IPR023214">
    <property type="entry name" value="HAD_sf"/>
</dbReference>
<dbReference type="PANTHER" id="PTHR43294:SF20">
    <property type="entry name" value="P-TYPE ATPASE"/>
    <property type="match status" value="1"/>
</dbReference>
<keyword evidence="5" id="KW-0547">Nucleotide-binding</keyword>
<dbReference type="GO" id="GO:1902600">
    <property type="term" value="P:proton transmembrane transport"/>
    <property type="evidence" value="ECO:0007669"/>
    <property type="project" value="TreeGrafter"/>
</dbReference>
<dbReference type="SUPFAM" id="SSF56784">
    <property type="entry name" value="HAD-like"/>
    <property type="match status" value="1"/>
</dbReference>
<dbReference type="GO" id="GO:0016887">
    <property type="term" value="F:ATP hydrolysis activity"/>
    <property type="evidence" value="ECO:0007669"/>
    <property type="project" value="InterPro"/>
</dbReference>
<dbReference type="PRINTS" id="PR00120">
    <property type="entry name" value="HATPASE"/>
</dbReference>
<dbReference type="KEGG" id="snep:Enr13x_08250"/>
<dbReference type="Pfam" id="PF00690">
    <property type="entry name" value="Cation_ATPase_N"/>
    <property type="match status" value="1"/>
</dbReference>
<keyword evidence="13" id="KW-0378">Hydrolase</keyword>
<keyword evidence="9 11" id="KW-1133">Transmembrane helix</keyword>
<evidence type="ECO:0000313" key="13">
    <source>
        <dbReference type="EMBL" id="QDV40987.1"/>
    </source>
</evidence>
<dbReference type="SFLD" id="SFLDG00002">
    <property type="entry name" value="C1.7:_P-type_atpase_like"/>
    <property type="match status" value="1"/>
</dbReference>
<dbReference type="SUPFAM" id="SSF81665">
    <property type="entry name" value="Calcium ATPase, transmembrane domain M"/>
    <property type="match status" value="1"/>
</dbReference>
<name>A0A518HJF7_9BACT</name>
<dbReference type="InterPro" id="IPR044492">
    <property type="entry name" value="P_typ_ATPase_HD_dom"/>
</dbReference>
<dbReference type="InterPro" id="IPR023299">
    <property type="entry name" value="ATPase_P-typ_cyto_dom_N"/>
</dbReference>
<feature type="transmembrane region" description="Helical" evidence="11">
    <location>
        <begin position="251"/>
        <end position="273"/>
    </location>
</feature>
<keyword evidence="8" id="KW-1278">Translocase</keyword>
<dbReference type="OrthoDB" id="211392at2"/>
<dbReference type="Gene3D" id="2.70.150.10">
    <property type="entry name" value="Calcium-transporting ATPase, cytoplasmic transduction domain A"/>
    <property type="match status" value="1"/>
</dbReference>
<comment type="similarity">
    <text evidence="2">Belongs to the cation transport ATPase (P-type) (TC 3.A.3) family. Type IIA subfamily.</text>
</comment>
<feature type="transmembrane region" description="Helical" evidence="11">
    <location>
        <begin position="279"/>
        <end position="305"/>
    </location>
</feature>
<evidence type="ECO:0000256" key="2">
    <source>
        <dbReference type="ARBA" id="ARBA00005675"/>
    </source>
</evidence>
<dbReference type="AlphaFoldDB" id="A0A518HJF7"/>
<dbReference type="InterPro" id="IPR018303">
    <property type="entry name" value="ATPase_P-typ_P_site"/>
</dbReference>
<sequence length="914" mass="97948">MDHCSQTLLAWHALDVDGVVRKLEAGEHGLSETEAAARLARYGPNHLPRKPPTPLWAIVLRQFRSPLIYILALAASVSVALGDVKDAAFIAGVLVLNAVIGSFQEWKAEQSSHALKKLLQIRASVHRDGKVREVQAEDVVPGDIVWLESGNRVPADIRLLSAHGLESDESLLTGESLPVVKEPGWIGGEATPVADRLNMTYAGSIITRGRAKGLVVATGTATSVGQLALDVLGESGGRPPLLVRMERFTQVIAVAVLVAATIIGALGVGFGGYSAEEMFMFAVALAVSAIPEGLPVAMTVALAIATTRMAGRGLIVRRLTAVEGLGSCTLIATDKTGTLTCNELTVRQVCLPDGEMFQVTGEGFRPSGEVLQDGKPLEPGSHEPLERLARAGVLCNEADLHQHDGSWTWRGDAVDIAFLAFGHKLGWNHESTLDSHPQVNQIPFEPEYQFAASYNRVAGGVSVFIKGAPERVLAMCSEASCGEVSPAEWDATAVRMAAQGYRILALADQRLDHPIESDEVPPPPSRLRFLGFVGMIDPLRPGVKNAVQSCGEAGVSVSMITGDHRVTALAIARDLALADDESQVMTGEQLQQKSPDELAELVRNIRVFARVAPRQKLEIVNAARMAGHFVAVTGDGVNDAPALQAANVGVAMGKSGTDVAREAGELVISDDNFATIVAGIEEGRVAYDNIRKVIYLLISTGAAELVLMALAVGTGTPYLPLMPVQILWLNLVTNGIQDVALAFEPNEGGVLSRQPRSPKERIFNQLMIERTAIAAVVMGIIGFTTFRWFLPEGATDAEVDSARNALLLLMVLFENVHIGNCRSETKSALVMSPLRSPILLAGAITAFCIHLAAMHTAWGQFVLGAEPLAPKHWGILVLLSLTILPVMELHKWSWRKRYPNHTQTRGDRKPDAGT</sequence>
<dbReference type="SFLD" id="SFLDS00003">
    <property type="entry name" value="Haloacid_Dehalogenase"/>
    <property type="match status" value="1"/>
</dbReference>
<feature type="transmembrane region" description="Helical" evidence="11">
    <location>
        <begin position="870"/>
        <end position="887"/>
    </location>
</feature>
<reference evidence="13 14" key="1">
    <citation type="submission" date="2019-03" db="EMBL/GenBank/DDBJ databases">
        <title>Deep-cultivation of Planctomycetes and their phenomic and genomic characterization uncovers novel biology.</title>
        <authorList>
            <person name="Wiegand S."/>
            <person name="Jogler M."/>
            <person name="Boedeker C."/>
            <person name="Pinto D."/>
            <person name="Vollmers J."/>
            <person name="Rivas-Marin E."/>
            <person name="Kohn T."/>
            <person name="Peeters S.H."/>
            <person name="Heuer A."/>
            <person name="Rast P."/>
            <person name="Oberbeckmann S."/>
            <person name="Bunk B."/>
            <person name="Jeske O."/>
            <person name="Meyerdierks A."/>
            <person name="Storesund J.E."/>
            <person name="Kallscheuer N."/>
            <person name="Luecker S."/>
            <person name="Lage O.M."/>
            <person name="Pohl T."/>
            <person name="Merkel B.J."/>
            <person name="Hornburger P."/>
            <person name="Mueller R.-W."/>
            <person name="Bruemmer F."/>
            <person name="Labrenz M."/>
            <person name="Spormann A.M."/>
            <person name="Op den Camp H."/>
            <person name="Overmann J."/>
            <person name="Amann R."/>
            <person name="Jetten M.S.M."/>
            <person name="Mascher T."/>
            <person name="Medema M.H."/>
            <person name="Devos D.P."/>
            <person name="Kaster A.-K."/>
            <person name="Ovreas L."/>
            <person name="Rohde M."/>
            <person name="Galperin M.Y."/>
            <person name="Jogler C."/>
        </authorList>
    </citation>
    <scope>NUCLEOTIDE SEQUENCE [LARGE SCALE GENOMIC DNA]</scope>
    <source>
        <strain evidence="13 14">Enr13</strain>
    </source>
</reference>
<dbReference type="GO" id="GO:0006883">
    <property type="term" value="P:intracellular sodium ion homeostasis"/>
    <property type="evidence" value="ECO:0007669"/>
    <property type="project" value="TreeGrafter"/>
</dbReference>
<evidence type="ECO:0000256" key="1">
    <source>
        <dbReference type="ARBA" id="ARBA00004127"/>
    </source>
</evidence>
<keyword evidence="7" id="KW-0460">Magnesium</keyword>
<evidence type="ECO:0000256" key="7">
    <source>
        <dbReference type="ARBA" id="ARBA00022842"/>
    </source>
</evidence>
<evidence type="ECO:0000256" key="11">
    <source>
        <dbReference type="SAM" id="Phobius"/>
    </source>
</evidence>
<keyword evidence="6" id="KW-0067">ATP-binding</keyword>
<dbReference type="GO" id="GO:1990573">
    <property type="term" value="P:potassium ion import across plasma membrane"/>
    <property type="evidence" value="ECO:0007669"/>
    <property type="project" value="TreeGrafter"/>
</dbReference>
<dbReference type="InterPro" id="IPR050510">
    <property type="entry name" value="Cation_transp_ATPase_P-type"/>
</dbReference>
<evidence type="ECO:0000256" key="4">
    <source>
        <dbReference type="ARBA" id="ARBA00022692"/>
    </source>
</evidence>